<keyword evidence="4 8" id="KW-1133">Transmembrane helix</keyword>
<dbReference type="Gene3D" id="1.25.40.20">
    <property type="entry name" value="Ankyrin repeat-containing domain"/>
    <property type="match status" value="1"/>
</dbReference>
<keyword evidence="8" id="KW-0012">Acyltransferase</keyword>
<dbReference type="AlphaFoldDB" id="A0A976FN67"/>
<dbReference type="GO" id="GO:0016020">
    <property type="term" value="C:membrane"/>
    <property type="evidence" value="ECO:0007669"/>
    <property type="project" value="UniProtKB-SubCell"/>
</dbReference>
<comment type="domain">
    <text evidence="8">The DHHC domain is required for palmitoyltransferase activity.</text>
</comment>
<dbReference type="EMBL" id="SHOA02000008">
    <property type="protein sequence ID" value="TDH69920.1"/>
    <property type="molecule type" value="Genomic_DNA"/>
</dbReference>
<evidence type="ECO:0000256" key="1">
    <source>
        <dbReference type="ARBA" id="ARBA00004141"/>
    </source>
</evidence>
<dbReference type="PANTHER" id="PTHR24161">
    <property type="entry name" value="ANK_REP_REGION DOMAIN-CONTAINING PROTEIN-RELATED"/>
    <property type="match status" value="1"/>
</dbReference>
<keyword evidence="3" id="KW-0677">Repeat</keyword>
<dbReference type="Pfam" id="PF01529">
    <property type="entry name" value="DHHC"/>
    <property type="match status" value="1"/>
</dbReference>
<comment type="subcellular location">
    <subcellularLocation>
        <location evidence="1">Membrane</location>
        <topology evidence="1">Multi-pass membrane protein</topology>
    </subcellularLocation>
</comment>
<keyword evidence="8" id="KW-0808">Transferase</keyword>
<accession>A0A976FN67</accession>
<dbReference type="SMART" id="SM00248">
    <property type="entry name" value="ANK"/>
    <property type="match status" value="4"/>
</dbReference>
<dbReference type="InterPro" id="IPR002110">
    <property type="entry name" value="Ankyrin_rpt"/>
</dbReference>
<evidence type="ECO:0000313" key="10">
    <source>
        <dbReference type="EMBL" id="TDH69920.1"/>
    </source>
</evidence>
<dbReference type="InterPro" id="IPR001594">
    <property type="entry name" value="Palmitoyltrfase_DHHC"/>
</dbReference>
<feature type="transmembrane region" description="Helical" evidence="8">
    <location>
        <begin position="489"/>
        <end position="512"/>
    </location>
</feature>
<feature type="transmembrane region" description="Helical" evidence="8">
    <location>
        <begin position="358"/>
        <end position="378"/>
    </location>
</feature>
<keyword evidence="2 8" id="KW-0812">Transmembrane</keyword>
<dbReference type="Pfam" id="PF12796">
    <property type="entry name" value="Ank_2"/>
    <property type="match status" value="1"/>
</dbReference>
<evidence type="ECO:0000256" key="5">
    <source>
        <dbReference type="ARBA" id="ARBA00023043"/>
    </source>
</evidence>
<feature type="repeat" description="ANK" evidence="7">
    <location>
        <begin position="122"/>
        <end position="154"/>
    </location>
</feature>
<name>A0A976FN67_BRELC</name>
<dbReference type="Proteomes" id="UP000294530">
    <property type="component" value="Unassembled WGS sequence"/>
</dbReference>
<protein>
    <recommendedName>
        <fullName evidence="8">Palmitoyltransferase</fullName>
        <ecNumber evidence="8">2.3.1.225</ecNumber>
    </recommendedName>
</protein>
<feature type="transmembrane region" description="Helical" evidence="8">
    <location>
        <begin position="551"/>
        <end position="572"/>
    </location>
</feature>
<evidence type="ECO:0000256" key="6">
    <source>
        <dbReference type="ARBA" id="ARBA00023136"/>
    </source>
</evidence>
<organism evidence="10 11">
    <name type="scientific">Bremia lactucae</name>
    <name type="common">Lettuce downy mildew</name>
    <dbReference type="NCBI Taxonomy" id="4779"/>
    <lineage>
        <taxon>Eukaryota</taxon>
        <taxon>Sar</taxon>
        <taxon>Stramenopiles</taxon>
        <taxon>Oomycota</taxon>
        <taxon>Peronosporomycetes</taxon>
        <taxon>Peronosporales</taxon>
        <taxon>Peronosporaceae</taxon>
        <taxon>Bremia</taxon>
    </lineage>
</organism>
<dbReference type="PROSITE" id="PS50088">
    <property type="entry name" value="ANK_REPEAT"/>
    <property type="match status" value="1"/>
</dbReference>
<comment type="catalytic activity">
    <reaction evidence="8">
        <text>L-cysteinyl-[protein] + hexadecanoyl-CoA = S-hexadecanoyl-L-cysteinyl-[protein] + CoA</text>
        <dbReference type="Rhea" id="RHEA:36683"/>
        <dbReference type="Rhea" id="RHEA-COMP:10131"/>
        <dbReference type="Rhea" id="RHEA-COMP:11032"/>
        <dbReference type="ChEBI" id="CHEBI:29950"/>
        <dbReference type="ChEBI" id="CHEBI:57287"/>
        <dbReference type="ChEBI" id="CHEBI:57379"/>
        <dbReference type="ChEBI" id="CHEBI:74151"/>
        <dbReference type="EC" id="2.3.1.225"/>
    </reaction>
</comment>
<dbReference type="PROSITE" id="PS50216">
    <property type="entry name" value="DHHC"/>
    <property type="match status" value="1"/>
</dbReference>
<evidence type="ECO:0000256" key="3">
    <source>
        <dbReference type="ARBA" id="ARBA00022737"/>
    </source>
</evidence>
<evidence type="ECO:0000256" key="4">
    <source>
        <dbReference type="ARBA" id="ARBA00022989"/>
    </source>
</evidence>
<dbReference type="GeneID" id="94349405"/>
<evidence type="ECO:0000256" key="8">
    <source>
        <dbReference type="RuleBase" id="RU079119"/>
    </source>
</evidence>
<dbReference type="KEGG" id="blac:94349405"/>
<comment type="similarity">
    <text evidence="8">Belongs to the DHHC palmitoyltransferase family.</text>
</comment>
<dbReference type="EC" id="2.3.1.225" evidence="8"/>
<keyword evidence="5 7" id="KW-0040">ANK repeat</keyword>
<evidence type="ECO:0000259" key="9">
    <source>
        <dbReference type="Pfam" id="PF01529"/>
    </source>
</evidence>
<dbReference type="InterPro" id="IPR036640">
    <property type="entry name" value="ABC1_TM_sf"/>
</dbReference>
<dbReference type="RefSeq" id="XP_067819419.1">
    <property type="nucleotide sequence ID" value="XM_067963734.1"/>
</dbReference>
<keyword evidence="11" id="KW-1185">Reference proteome</keyword>
<dbReference type="InterPro" id="IPR036770">
    <property type="entry name" value="Ankyrin_rpt-contain_sf"/>
</dbReference>
<feature type="transmembrane region" description="Helical" evidence="8">
    <location>
        <begin position="266"/>
        <end position="282"/>
    </location>
</feature>
<feature type="transmembrane region" description="Helical" evidence="8">
    <location>
        <begin position="390"/>
        <end position="412"/>
    </location>
</feature>
<comment type="caution">
    <text evidence="10">The sequence shown here is derived from an EMBL/GenBank/DDBJ whole genome shotgun (WGS) entry which is preliminary data.</text>
</comment>
<dbReference type="PANTHER" id="PTHR24161:SF85">
    <property type="entry name" value="PALMITOYLTRANSFERASE HIP14"/>
    <property type="match status" value="1"/>
</dbReference>
<gene>
    <name evidence="10" type="ORF">CCR75_005657</name>
</gene>
<proteinExistence type="inferred from homology"/>
<sequence>MDVEYDGQTAFDAAANGDFPLVVLLWGMSMAVHPQPVDLLAVKDSGGNTLVHYAAASCEDTCDTLHFLMQQMHVSGREEALTDARNDAGETPLMRAAHAGNLLLAGALLHSGFVDILAQDARGNTPAHHAAAEGHLWMLHFLLEAEQRHNMVSTNGEKAKKSTTLGGYSLKRQNVLFYACMSESKPTVQYALTRGFDANEMDAEGKKCLDIAKQRNLLWLEDLLSDKAKTADPPTHLRQTRRIVAVVQGVLLLFVLATAYWLVWWLALPFIVIVLSILLLAFRQHGQDRSLSGHSHEAASSALGNVHPSKKNAVVAKNVSLEQVEVGLLKDVSARSKKSSVKLRVGIRTFVSAQPESMMGIWIAWLGVFILMYVMLWVDPCYKDFRNSYAFFLAITGGIKAVFVIVWARLAFICPIDPGTLKTYDRDVKAMLEKASRCEVPDMTKFCRTCLIMKPIRSKHCAQCNICVARHDHHCAWINRCVGFGNHRFFFAFLILHCIVLGLYAVLCTLVLHDATHNLHAKRVDTDGSGDRENLSTFDVWIEIPSLLKNHLLVIIVLLWDVMAFFALALMVTQHLNNIEHNLTINERMNWRRYSYLNPELENNKKSSPEAISNPFDHGMKNNVAEFFIRSGRFAVNYRNLFTIPNSSLNLTSPASSEVSAKSEYVSEEADYVV</sequence>
<evidence type="ECO:0000256" key="7">
    <source>
        <dbReference type="PROSITE-ProRule" id="PRU00023"/>
    </source>
</evidence>
<feature type="domain" description="Palmitoyltransferase DHHC" evidence="9">
    <location>
        <begin position="444"/>
        <end position="591"/>
    </location>
</feature>
<dbReference type="SUPFAM" id="SSF90123">
    <property type="entry name" value="ABC transporter transmembrane region"/>
    <property type="match status" value="1"/>
</dbReference>
<keyword evidence="6 8" id="KW-0472">Membrane</keyword>
<reference evidence="10 11" key="1">
    <citation type="journal article" date="2021" name="Genome Biol.">
        <title>AFLAP: assembly-free linkage analysis pipeline using k-mers from genome sequencing data.</title>
        <authorList>
            <person name="Fletcher K."/>
            <person name="Zhang L."/>
            <person name="Gil J."/>
            <person name="Han R."/>
            <person name="Cavanaugh K."/>
            <person name="Michelmore R."/>
        </authorList>
    </citation>
    <scope>NUCLEOTIDE SEQUENCE [LARGE SCALE GENOMIC DNA]</scope>
    <source>
        <strain evidence="10 11">SF5</strain>
    </source>
</reference>
<dbReference type="SUPFAM" id="SSF48403">
    <property type="entry name" value="Ankyrin repeat"/>
    <property type="match status" value="1"/>
</dbReference>
<dbReference type="GO" id="GO:0005524">
    <property type="term" value="F:ATP binding"/>
    <property type="evidence" value="ECO:0007669"/>
    <property type="project" value="InterPro"/>
</dbReference>
<dbReference type="GO" id="GO:0019706">
    <property type="term" value="F:protein-cysteine S-palmitoyltransferase activity"/>
    <property type="evidence" value="ECO:0007669"/>
    <property type="project" value="UniProtKB-EC"/>
</dbReference>
<evidence type="ECO:0000313" key="11">
    <source>
        <dbReference type="Proteomes" id="UP000294530"/>
    </source>
</evidence>
<evidence type="ECO:0000256" key="2">
    <source>
        <dbReference type="ARBA" id="ARBA00022692"/>
    </source>
</evidence>
<dbReference type="OrthoDB" id="6781668at2759"/>